<comment type="similarity">
    <text evidence="2">Belongs to the GMC oxidoreductase family.</text>
</comment>
<dbReference type="Gene3D" id="3.50.50.60">
    <property type="entry name" value="FAD/NAD(P)-binding domain"/>
    <property type="match status" value="1"/>
</dbReference>
<evidence type="ECO:0000259" key="5">
    <source>
        <dbReference type="PROSITE" id="PS00624"/>
    </source>
</evidence>
<dbReference type="PROSITE" id="PS00624">
    <property type="entry name" value="GMC_OXRED_2"/>
    <property type="match status" value="1"/>
</dbReference>
<dbReference type="InterPro" id="IPR007867">
    <property type="entry name" value="GMC_OxRtase_C"/>
</dbReference>
<evidence type="ECO:0000256" key="4">
    <source>
        <dbReference type="ARBA" id="ARBA00022827"/>
    </source>
</evidence>
<dbReference type="OrthoDB" id="9785276at2"/>
<protein>
    <submittedName>
        <fullName evidence="6">Choline dehydrogenase</fullName>
    </submittedName>
</protein>
<evidence type="ECO:0000313" key="7">
    <source>
        <dbReference type="Proteomes" id="UP000297948"/>
    </source>
</evidence>
<dbReference type="PANTHER" id="PTHR11552:SF147">
    <property type="entry name" value="CHOLINE DEHYDROGENASE, MITOCHONDRIAL"/>
    <property type="match status" value="1"/>
</dbReference>
<dbReference type="InterPro" id="IPR000172">
    <property type="entry name" value="GMC_OxRdtase_N"/>
</dbReference>
<keyword evidence="4" id="KW-0274">FAD</keyword>
<dbReference type="RefSeq" id="WP_135340048.1">
    <property type="nucleotide sequence ID" value="NZ_JBHLTX010000060.1"/>
</dbReference>
<gene>
    <name evidence="6" type="ORF">E4099_17695</name>
</gene>
<organism evidence="6 7">
    <name type="scientific">Streptomyces palmae</name>
    <dbReference type="NCBI Taxonomy" id="1701085"/>
    <lineage>
        <taxon>Bacteria</taxon>
        <taxon>Bacillati</taxon>
        <taxon>Actinomycetota</taxon>
        <taxon>Actinomycetes</taxon>
        <taxon>Kitasatosporales</taxon>
        <taxon>Streptomycetaceae</taxon>
        <taxon>Streptomyces</taxon>
    </lineage>
</organism>
<dbReference type="AlphaFoldDB" id="A0A4Z0HB39"/>
<dbReference type="InterPro" id="IPR036188">
    <property type="entry name" value="FAD/NAD-bd_sf"/>
</dbReference>
<dbReference type="SUPFAM" id="SSF54373">
    <property type="entry name" value="FAD-linked reductases, C-terminal domain"/>
    <property type="match status" value="1"/>
</dbReference>
<name>A0A4Z0HB39_9ACTN</name>
<dbReference type="InterPro" id="IPR012132">
    <property type="entry name" value="GMC_OxRdtase"/>
</dbReference>
<evidence type="ECO:0000256" key="3">
    <source>
        <dbReference type="ARBA" id="ARBA00022630"/>
    </source>
</evidence>
<comment type="caution">
    <text evidence="6">The sequence shown here is derived from an EMBL/GenBank/DDBJ whole genome shotgun (WGS) entry which is preliminary data.</text>
</comment>
<dbReference type="GO" id="GO:0016614">
    <property type="term" value="F:oxidoreductase activity, acting on CH-OH group of donors"/>
    <property type="evidence" value="ECO:0007669"/>
    <property type="project" value="InterPro"/>
</dbReference>
<dbReference type="GO" id="GO:0050660">
    <property type="term" value="F:flavin adenine dinucleotide binding"/>
    <property type="evidence" value="ECO:0007669"/>
    <property type="project" value="InterPro"/>
</dbReference>
<dbReference type="Gene3D" id="3.30.560.10">
    <property type="entry name" value="Glucose Oxidase, domain 3"/>
    <property type="match status" value="1"/>
</dbReference>
<feature type="domain" description="Glucose-methanol-choline oxidoreductase N-terminal" evidence="5">
    <location>
        <begin position="252"/>
        <end position="266"/>
    </location>
</feature>
<evidence type="ECO:0000256" key="1">
    <source>
        <dbReference type="ARBA" id="ARBA00001974"/>
    </source>
</evidence>
<comment type="cofactor">
    <cofactor evidence="1">
        <name>FAD</name>
        <dbReference type="ChEBI" id="CHEBI:57692"/>
    </cofactor>
</comment>
<dbReference type="EMBL" id="SRID01000160">
    <property type="protein sequence ID" value="TGB06946.1"/>
    <property type="molecule type" value="Genomic_DNA"/>
</dbReference>
<keyword evidence="7" id="KW-1185">Reference proteome</keyword>
<dbReference type="SUPFAM" id="SSF51905">
    <property type="entry name" value="FAD/NAD(P)-binding domain"/>
    <property type="match status" value="1"/>
</dbReference>
<dbReference type="Pfam" id="PF00732">
    <property type="entry name" value="GMC_oxred_N"/>
    <property type="match status" value="1"/>
</dbReference>
<evidence type="ECO:0000313" key="6">
    <source>
        <dbReference type="EMBL" id="TGB06946.1"/>
    </source>
</evidence>
<keyword evidence="3" id="KW-0285">Flavoprotein</keyword>
<dbReference type="Pfam" id="PF05199">
    <property type="entry name" value="GMC_oxred_C"/>
    <property type="match status" value="1"/>
</dbReference>
<dbReference type="PANTHER" id="PTHR11552">
    <property type="entry name" value="GLUCOSE-METHANOL-CHOLINE GMC OXIDOREDUCTASE"/>
    <property type="match status" value="1"/>
</dbReference>
<dbReference type="PIRSF" id="PIRSF000137">
    <property type="entry name" value="Alcohol_oxidase"/>
    <property type="match status" value="1"/>
</dbReference>
<sequence>MATYDYVIVGAGSAGSVLAARLSEDPGVRVAVIEAGGPDTAPEIHIPAAFPQLFKTDLDWDFDSDPEPGLGGRRAVLSRGRMFGGCSSMNAMIYIRGNRADYDGWAAAGATGWSYAEVLPYFRRSEDNQRGADAYHGVGGPLTVSDGRSEHPLCSAFLRAAEQAGYKTNDDFNGATQSGVGRYQLTQRDGMRCSTAVAFLHPALGRPNLTVLSSARAHRVVIEGSRATGVAVERNGTVEVVRAEREVILCAGAYESPKLLMLSGIGPAADLAAFGIDVVRDLPVGQGLQDHYMALLNFRTDVESLINAASPENAALLRSQGRGPLSSNIAETGGFFHSSDDLEAPDLQFHAASVLFHQDGLGAATEHGFAFGPGVLTPTSRGAVTLRSARPDAAPRILHNYLTTPEDRDRIVAGMRIALEIAAQRAMASIITGPFGDAPASDSYPDILAWTQSHGQTLYHPTSSCAIGAVVDPELRVFDVADLRVVDASVFPTVPRGNTNAPTIMTAEKAADLILGRTASAASTR</sequence>
<dbReference type="Proteomes" id="UP000297948">
    <property type="component" value="Unassembled WGS sequence"/>
</dbReference>
<evidence type="ECO:0000256" key="2">
    <source>
        <dbReference type="ARBA" id="ARBA00010790"/>
    </source>
</evidence>
<accession>A0A4Z0HB39</accession>
<proteinExistence type="inferred from homology"/>
<reference evidence="6 7" key="1">
    <citation type="submission" date="2019-03" db="EMBL/GenBank/DDBJ databases">
        <authorList>
            <person name="Gonzalez-Pimentel J.L."/>
        </authorList>
    </citation>
    <scope>NUCLEOTIDE SEQUENCE [LARGE SCALE GENOMIC DNA]</scope>
    <source>
        <strain evidence="6 7">JCM 31289</strain>
    </source>
</reference>